<comment type="caution">
    <text evidence="1">The sequence shown here is derived from an EMBL/GenBank/DDBJ whole genome shotgun (WGS) entry which is preliminary data.</text>
</comment>
<keyword evidence="2" id="KW-1185">Reference proteome</keyword>
<evidence type="ECO:0000313" key="1">
    <source>
        <dbReference type="EMBL" id="PSR85825.1"/>
    </source>
</evidence>
<sequence length="51" mass="5946">MSKFNDEKSIIEIPKVVDALDENQTHQDVFSDEESHDIHYKTLSWQASSRP</sequence>
<gene>
    <name evidence="1" type="ORF">PHLCEN_2v5301</name>
</gene>
<reference evidence="1 2" key="1">
    <citation type="submission" date="2018-02" db="EMBL/GenBank/DDBJ databases">
        <title>Genome sequence of the basidiomycete white-rot fungus Phlebia centrifuga.</title>
        <authorList>
            <person name="Granchi Z."/>
            <person name="Peng M."/>
            <person name="de Vries R.P."/>
            <person name="Hilden K."/>
            <person name="Makela M.R."/>
            <person name="Grigoriev I."/>
            <person name="Riley R."/>
        </authorList>
    </citation>
    <scope>NUCLEOTIDE SEQUENCE [LARGE SCALE GENOMIC DNA]</scope>
    <source>
        <strain evidence="1 2">FBCC195</strain>
    </source>
</reference>
<accession>A0A2R6P5H4</accession>
<name>A0A2R6P5H4_9APHY</name>
<evidence type="ECO:0000313" key="2">
    <source>
        <dbReference type="Proteomes" id="UP000186601"/>
    </source>
</evidence>
<dbReference type="AlphaFoldDB" id="A0A2R6P5H4"/>
<proteinExistence type="predicted"/>
<dbReference type="Proteomes" id="UP000186601">
    <property type="component" value="Unassembled WGS sequence"/>
</dbReference>
<organism evidence="1 2">
    <name type="scientific">Hermanssonia centrifuga</name>
    <dbReference type="NCBI Taxonomy" id="98765"/>
    <lineage>
        <taxon>Eukaryota</taxon>
        <taxon>Fungi</taxon>
        <taxon>Dikarya</taxon>
        <taxon>Basidiomycota</taxon>
        <taxon>Agaricomycotina</taxon>
        <taxon>Agaricomycetes</taxon>
        <taxon>Polyporales</taxon>
        <taxon>Meruliaceae</taxon>
        <taxon>Hermanssonia</taxon>
    </lineage>
</organism>
<dbReference type="EMBL" id="MLYV02000523">
    <property type="protein sequence ID" value="PSR85825.1"/>
    <property type="molecule type" value="Genomic_DNA"/>
</dbReference>
<protein>
    <submittedName>
        <fullName evidence="1">Uncharacterized protein</fullName>
    </submittedName>
</protein>